<dbReference type="AlphaFoldDB" id="A0A3F3H6A1"/>
<dbReference type="Proteomes" id="UP000064514">
    <property type="component" value="Unassembled WGS sequence"/>
</dbReference>
<accession>A0A3F3H6A1</accession>
<gene>
    <name evidence="1" type="ORF">FTRO_0012230</name>
</gene>
<protein>
    <submittedName>
        <fullName evidence="1">Uncharacterized protein</fullName>
    </submittedName>
</protein>
<reference evidence="1" key="1">
    <citation type="journal article" date="2015" name="BMC Genomics">
        <title>Comparative genomics of Fructobacillus spp. and Leuconostoc spp. reveals niche-specific evolution of Fructobacillus spp.</title>
        <authorList>
            <person name="Endo A."/>
            <person name="Tanizawa Y."/>
            <person name="Tanaka N."/>
            <person name="Maeno S."/>
            <person name="Kumar H."/>
            <person name="Shiwa Y."/>
            <person name="Okada S."/>
            <person name="Yoshikawa H."/>
            <person name="Dicks L."/>
            <person name="Nakagawa J."/>
            <person name="Arita M."/>
        </authorList>
    </citation>
    <scope>NUCLEOTIDE SEQUENCE [LARGE SCALE GENOMIC DNA]</scope>
    <source>
        <strain evidence="1">F214-1</strain>
    </source>
</reference>
<evidence type="ECO:0000313" key="1">
    <source>
        <dbReference type="EMBL" id="GAP03678.1"/>
    </source>
</evidence>
<proteinExistence type="predicted"/>
<sequence length="55" mass="6393">MDAPTQTRTGSKDLGGPRFIPLNYKRELYHYTKKEEGFQFKSEQDVGQGLIFKKI</sequence>
<dbReference type="EMBL" id="DF968078">
    <property type="protein sequence ID" value="GAP03678.1"/>
    <property type="molecule type" value="Genomic_DNA"/>
</dbReference>
<organism evidence="1">
    <name type="scientific">Fructobacillus tropaeoli</name>
    <dbReference type="NCBI Taxonomy" id="709323"/>
    <lineage>
        <taxon>Bacteria</taxon>
        <taxon>Bacillati</taxon>
        <taxon>Bacillota</taxon>
        <taxon>Bacilli</taxon>
        <taxon>Lactobacillales</taxon>
        <taxon>Lactobacillaceae</taxon>
        <taxon>Fructobacillus</taxon>
    </lineage>
</organism>
<name>A0A3F3H6A1_9LACO</name>